<dbReference type="PANTHER" id="PTHR10916:SF0">
    <property type="entry name" value="LARGE RIBOSOMAL SUBUNIT PROTEIN UL29C"/>
    <property type="match status" value="1"/>
</dbReference>
<dbReference type="NCBIfam" id="TIGR00012">
    <property type="entry name" value="L29"/>
    <property type="match status" value="1"/>
</dbReference>
<keyword evidence="2 5" id="KW-0689">Ribosomal protein</keyword>
<dbReference type="FunFam" id="1.10.287.310:FF:000001">
    <property type="entry name" value="50S ribosomal protein L29"/>
    <property type="match status" value="1"/>
</dbReference>
<evidence type="ECO:0000256" key="2">
    <source>
        <dbReference type="ARBA" id="ARBA00022980"/>
    </source>
</evidence>
<gene>
    <name evidence="5 6" type="primary">rpmC</name>
    <name evidence="6" type="ORF">RCF65_00175</name>
</gene>
<dbReference type="GO" id="GO:0005840">
    <property type="term" value="C:ribosome"/>
    <property type="evidence" value="ECO:0007669"/>
    <property type="project" value="UniProtKB-KW"/>
</dbReference>
<dbReference type="InterPro" id="IPR001854">
    <property type="entry name" value="Ribosomal_uL29"/>
</dbReference>
<dbReference type="EMBL" id="JAVGJF010000001">
    <property type="protein sequence ID" value="MDQ7174398.1"/>
    <property type="molecule type" value="Genomic_DNA"/>
</dbReference>
<dbReference type="AlphaFoldDB" id="A0ABD5ASP3"/>
<dbReference type="RefSeq" id="WP_105965531.1">
    <property type="nucleotide sequence ID" value="NZ_JAHCNX010000003.1"/>
</dbReference>
<dbReference type="InterPro" id="IPR036049">
    <property type="entry name" value="Ribosomal_uL29_sf"/>
</dbReference>
<dbReference type="HAMAP" id="MF_00374">
    <property type="entry name" value="Ribosomal_uL29"/>
    <property type="match status" value="1"/>
</dbReference>
<comment type="caution">
    <text evidence="6">The sequence shown here is derived from an EMBL/GenBank/DDBJ whole genome shotgun (WGS) entry which is preliminary data.</text>
</comment>
<dbReference type="Proteomes" id="UP001240157">
    <property type="component" value="Unassembled WGS sequence"/>
</dbReference>
<organism evidence="6 7">
    <name type="scientific">Staphylococcus chromogenes</name>
    <name type="common">Staphylococcus hyicus subsp. chromogenes</name>
    <dbReference type="NCBI Taxonomy" id="46126"/>
    <lineage>
        <taxon>Bacteria</taxon>
        <taxon>Bacillati</taxon>
        <taxon>Bacillota</taxon>
        <taxon>Bacilli</taxon>
        <taxon>Bacillales</taxon>
        <taxon>Staphylococcaceae</taxon>
        <taxon>Staphylococcus</taxon>
    </lineage>
</organism>
<dbReference type="GO" id="GO:0006412">
    <property type="term" value="P:translation"/>
    <property type="evidence" value="ECO:0007669"/>
    <property type="project" value="UniProtKB-UniRule"/>
</dbReference>
<protein>
    <recommendedName>
        <fullName evidence="4 5">Large ribosomal subunit protein uL29</fullName>
    </recommendedName>
</protein>
<dbReference type="CDD" id="cd00427">
    <property type="entry name" value="Ribosomal_L29_HIP"/>
    <property type="match status" value="1"/>
</dbReference>
<proteinExistence type="inferred from homology"/>
<dbReference type="PANTHER" id="PTHR10916">
    <property type="entry name" value="60S RIBOSOMAL PROTEIN L35/50S RIBOSOMAL PROTEIN L29"/>
    <property type="match status" value="1"/>
</dbReference>
<dbReference type="Pfam" id="PF00831">
    <property type="entry name" value="Ribosomal_L29"/>
    <property type="match status" value="1"/>
</dbReference>
<name>A0ABD5ASP3_STACR</name>
<evidence type="ECO:0000256" key="5">
    <source>
        <dbReference type="HAMAP-Rule" id="MF_00374"/>
    </source>
</evidence>
<reference evidence="6 7" key="1">
    <citation type="submission" date="2023-08" db="EMBL/GenBank/DDBJ databases">
        <title>Whole genome sequencing of Staphylococcus chromogenes NNSch 2386.</title>
        <authorList>
            <person name="Kropotov V.S."/>
            <person name="Boriskina E.V."/>
            <person name="Gordinskaya N.A."/>
            <person name="Shkurkina I.S."/>
            <person name="Kryazhev D.V."/>
            <person name="Alekseeva A.E."/>
            <person name="Makhova M.A."/>
        </authorList>
    </citation>
    <scope>NUCLEOTIDE SEQUENCE [LARGE SCALE GENOMIC DNA]</scope>
    <source>
        <strain evidence="6 7">NNSch 2386</strain>
    </source>
</reference>
<sequence>MKAKEIRDLTTSEIEEQIKSSKEELFNLRFQLATGQLEETARIKTVRKTIARLKTVARERKLEQGKANQ</sequence>
<dbReference type="Gene3D" id="1.10.287.310">
    <property type="match status" value="1"/>
</dbReference>
<dbReference type="InterPro" id="IPR050063">
    <property type="entry name" value="Ribosomal_protein_uL29"/>
</dbReference>
<evidence type="ECO:0000256" key="4">
    <source>
        <dbReference type="ARBA" id="ARBA00035204"/>
    </source>
</evidence>
<dbReference type="GO" id="GO:1990904">
    <property type="term" value="C:ribonucleoprotein complex"/>
    <property type="evidence" value="ECO:0007669"/>
    <property type="project" value="UniProtKB-KW"/>
</dbReference>
<evidence type="ECO:0000256" key="1">
    <source>
        <dbReference type="ARBA" id="ARBA00009254"/>
    </source>
</evidence>
<evidence type="ECO:0000256" key="3">
    <source>
        <dbReference type="ARBA" id="ARBA00023274"/>
    </source>
</evidence>
<evidence type="ECO:0000313" key="7">
    <source>
        <dbReference type="Proteomes" id="UP001240157"/>
    </source>
</evidence>
<comment type="similarity">
    <text evidence="1 5">Belongs to the universal ribosomal protein uL29 family.</text>
</comment>
<keyword evidence="3 5" id="KW-0687">Ribonucleoprotein</keyword>
<evidence type="ECO:0000313" key="6">
    <source>
        <dbReference type="EMBL" id="MDQ7174398.1"/>
    </source>
</evidence>
<accession>A0ABD5ASP3</accession>
<dbReference type="SUPFAM" id="SSF46561">
    <property type="entry name" value="Ribosomal protein L29 (L29p)"/>
    <property type="match status" value="1"/>
</dbReference>